<evidence type="ECO:0000256" key="1">
    <source>
        <dbReference type="ARBA" id="ARBA00005085"/>
    </source>
</evidence>
<dbReference type="NCBIfam" id="TIGR00545">
    <property type="entry name" value="lipoyltrans"/>
    <property type="match status" value="1"/>
</dbReference>
<gene>
    <name evidence="9" type="ORF">SH1V18_03850</name>
</gene>
<comment type="catalytic activity">
    <reaction evidence="7">
        <text>L-lysyl-[lipoyl-carrier protein] + (R)-lipoate + ATP = N(6)-[(R)-lipoyl]-L-lysyl-[lipoyl-carrier protein] + AMP + diphosphate + H(+)</text>
        <dbReference type="Rhea" id="RHEA:49288"/>
        <dbReference type="Rhea" id="RHEA-COMP:10500"/>
        <dbReference type="Rhea" id="RHEA-COMP:10502"/>
        <dbReference type="ChEBI" id="CHEBI:15378"/>
        <dbReference type="ChEBI" id="CHEBI:29969"/>
        <dbReference type="ChEBI" id="CHEBI:30616"/>
        <dbReference type="ChEBI" id="CHEBI:33019"/>
        <dbReference type="ChEBI" id="CHEBI:83088"/>
        <dbReference type="ChEBI" id="CHEBI:83099"/>
        <dbReference type="ChEBI" id="CHEBI:456215"/>
        <dbReference type="EC" id="6.3.1.20"/>
    </reaction>
</comment>
<dbReference type="InterPro" id="IPR019491">
    <property type="entry name" value="Lipoate_protein_ligase_C"/>
</dbReference>
<dbReference type="GO" id="GO:0017118">
    <property type="term" value="F:lipoyltransferase activity"/>
    <property type="evidence" value="ECO:0007669"/>
    <property type="project" value="TreeGrafter"/>
</dbReference>
<dbReference type="AlphaFoldDB" id="A0A9W5Y8H4"/>
<dbReference type="SUPFAM" id="SSF55681">
    <property type="entry name" value="Class II aaRS and biotin synthetases"/>
    <property type="match status" value="1"/>
</dbReference>
<organism evidence="9 10">
    <name type="scientific">Vallitalea longa</name>
    <dbReference type="NCBI Taxonomy" id="2936439"/>
    <lineage>
        <taxon>Bacteria</taxon>
        <taxon>Bacillati</taxon>
        <taxon>Bacillota</taxon>
        <taxon>Clostridia</taxon>
        <taxon>Lachnospirales</taxon>
        <taxon>Vallitaleaceae</taxon>
        <taxon>Vallitalea</taxon>
    </lineage>
</organism>
<evidence type="ECO:0000256" key="3">
    <source>
        <dbReference type="ARBA" id="ARBA00012367"/>
    </source>
</evidence>
<keyword evidence="4 9" id="KW-0436">Ligase</keyword>
<dbReference type="Gene3D" id="3.30.930.10">
    <property type="entry name" value="Bira Bifunctional Protein, Domain 2"/>
    <property type="match status" value="1"/>
</dbReference>
<accession>A0A9W5Y8H4</accession>
<dbReference type="CDD" id="cd16443">
    <property type="entry name" value="LplA"/>
    <property type="match status" value="1"/>
</dbReference>
<keyword evidence="5" id="KW-0547">Nucleotide-binding</keyword>
<keyword evidence="10" id="KW-1185">Reference proteome</keyword>
<evidence type="ECO:0000313" key="10">
    <source>
        <dbReference type="Proteomes" id="UP001144256"/>
    </source>
</evidence>
<protein>
    <recommendedName>
        <fullName evidence="3">lipoate--protein ligase</fullName>
        <ecNumber evidence="3">6.3.1.20</ecNumber>
    </recommendedName>
</protein>
<comment type="caution">
    <text evidence="9">The sequence shown here is derived from an EMBL/GenBank/DDBJ whole genome shotgun (WGS) entry which is preliminary data.</text>
</comment>
<feature type="domain" description="BPL/LPL catalytic" evidence="8">
    <location>
        <begin position="36"/>
        <end position="219"/>
    </location>
</feature>
<evidence type="ECO:0000256" key="4">
    <source>
        <dbReference type="ARBA" id="ARBA00022598"/>
    </source>
</evidence>
<dbReference type="EMBL" id="BRLB01000001">
    <property type="protein sequence ID" value="GKX27905.1"/>
    <property type="molecule type" value="Genomic_DNA"/>
</dbReference>
<dbReference type="PANTHER" id="PTHR12561">
    <property type="entry name" value="LIPOATE-PROTEIN LIGASE"/>
    <property type="match status" value="1"/>
</dbReference>
<evidence type="ECO:0000256" key="5">
    <source>
        <dbReference type="ARBA" id="ARBA00022741"/>
    </source>
</evidence>
<dbReference type="InterPro" id="IPR004143">
    <property type="entry name" value="BPL_LPL_catalytic"/>
</dbReference>
<dbReference type="PANTHER" id="PTHR12561:SF3">
    <property type="entry name" value="LIPOYLTRANSFERASE 1, MITOCHONDRIAL"/>
    <property type="match status" value="1"/>
</dbReference>
<dbReference type="GO" id="GO:0009249">
    <property type="term" value="P:protein lipoylation"/>
    <property type="evidence" value="ECO:0007669"/>
    <property type="project" value="InterPro"/>
</dbReference>
<keyword evidence="6" id="KW-0067">ATP-binding</keyword>
<dbReference type="Pfam" id="PF21948">
    <property type="entry name" value="LplA-B_cat"/>
    <property type="match status" value="1"/>
</dbReference>
<dbReference type="GO" id="GO:0016979">
    <property type="term" value="F:lipoate-protein ligase activity"/>
    <property type="evidence" value="ECO:0007669"/>
    <property type="project" value="UniProtKB-EC"/>
</dbReference>
<dbReference type="InterPro" id="IPR045864">
    <property type="entry name" value="aa-tRNA-synth_II/BPL/LPL"/>
</dbReference>
<dbReference type="GO" id="GO:0005524">
    <property type="term" value="F:ATP binding"/>
    <property type="evidence" value="ECO:0007669"/>
    <property type="project" value="UniProtKB-KW"/>
</dbReference>
<evidence type="ECO:0000259" key="8">
    <source>
        <dbReference type="PROSITE" id="PS51733"/>
    </source>
</evidence>
<dbReference type="SUPFAM" id="SSF82649">
    <property type="entry name" value="SufE/NifU"/>
    <property type="match status" value="1"/>
</dbReference>
<comment type="pathway">
    <text evidence="2">Protein modification; protein lipoylation via exogenous pathway; protein N(6)-(lipoyl)lysine from lipoate: step 1/2.</text>
</comment>
<comment type="pathway">
    <text evidence="1">Protein modification; protein lipoylation via exogenous pathway; protein N(6)-(lipoyl)lysine from lipoate: step 2/2.</text>
</comment>
<dbReference type="PROSITE" id="PS51733">
    <property type="entry name" value="BPL_LPL_CATALYTIC"/>
    <property type="match status" value="1"/>
</dbReference>
<evidence type="ECO:0000256" key="7">
    <source>
        <dbReference type="ARBA" id="ARBA00048037"/>
    </source>
</evidence>
<evidence type="ECO:0000256" key="6">
    <source>
        <dbReference type="ARBA" id="ARBA00022840"/>
    </source>
</evidence>
<dbReference type="Proteomes" id="UP001144256">
    <property type="component" value="Unassembled WGS sequence"/>
</dbReference>
<dbReference type="GO" id="GO:0005737">
    <property type="term" value="C:cytoplasm"/>
    <property type="evidence" value="ECO:0007669"/>
    <property type="project" value="TreeGrafter"/>
</dbReference>
<sequence>MLYIFQNNIKISTICSDSIDPWYNLALEEYLLYNINDNEIILYLWQNENAVVIGRNQNAWKECKCKKLEDNGGKLARRLSGGGAVYHDLGNLNFTFIMDKNLYDLDKQLNVILQAVNRFGINAEFSGRNDLTVQGKKFSGNAFYFLDKACYHHGTILIDTDFNKLTDYLQVSKEKIKSKGIDSVKSRVVNLSTLSSDLTINGMKKSLLDSFKDIYGTNSDILNKNVDSNKLKQLYDKYSSWEWRFGESPKFDITFDKRFSWGDFQLNLSLKNSRIENVKIYSDAMNSQLIQDIAMNLKNCPFKVSDIINSINDIPHDETDESVIKDITVWLMEEFNTL</sequence>
<dbReference type="RefSeq" id="WP_330680634.1">
    <property type="nucleotide sequence ID" value="NZ_BRLB01000001.1"/>
</dbReference>
<dbReference type="Gene3D" id="3.30.390.50">
    <property type="entry name" value="CO dehydrogenase flavoprotein, C-terminal domain"/>
    <property type="match status" value="1"/>
</dbReference>
<proteinExistence type="predicted"/>
<reference evidence="9" key="1">
    <citation type="submission" date="2022-06" db="EMBL/GenBank/DDBJ databases">
        <title>Vallitalea longa sp. nov., an anaerobic bacterium isolated from marine sediment.</title>
        <authorList>
            <person name="Hirano S."/>
            <person name="Terahara T."/>
            <person name="Mori K."/>
            <person name="Hamada M."/>
            <person name="Matsumoto R."/>
            <person name="Kobayashi T."/>
        </authorList>
    </citation>
    <scope>NUCLEOTIDE SEQUENCE</scope>
    <source>
        <strain evidence="9">SH18-1</strain>
    </source>
</reference>
<evidence type="ECO:0000256" key="2">
    <source>
        <dbReference type="ARBA" id="ARBA00005124"/>
    </source>
</evidence>
<dbReference type="Pfam" id="PF10437">
    <property type="entry name" value="Lip_prot_lig_C"/>
    <property type="match status" value="1"/>
</dbReference>
<evidence type="ECO:0000313" key="9">
    <source>
        <dbReference type="EMBL" id="GKX27905.1"/>
    </source>
</evidence>
<dbReference type="EC" id="6.3.1.20" evidence="3"/>
<dbReference type="InterPro" id="IPR004562">
    <property type="entry name" value="LipoylTrfase_LipoateP_Ligase"/>
</dbReference>
<name>A0A9W5Y8H4_9FIRM</name>